<dbReference type="RefSeq" id="WP_124707572.1">
    <property type="nucleotide sequence ID" value="NZ_CP033972.1"/>
</dbReference>
<evidence type="ECO:0000313" key="9">
    <source>
        <dbReference type="Proteomes" id="UP000271469"/>
    </source>
</evidence>
<feature type="binding site" evidence="5">
    <location>
        <position position="143"/>
    </location>
    <ligand>
        <name>S-adenosyl-L-methionine</name>
        <dbReference type="ChEBI" id="CHEBI:59789"/>
    </ligand>
</feature>
<dbReference type="InterPro" id="IPR002052">
    <property type="entry name" value="DNA_methylase_N6_adenine_CS"/>
</dbReference>
<comment type="caution">
    <text evidence="5">Lacks conserved residue(s) required for the propagation of feature annotation.</text>
</comment>
<keyword evidence="3 5" id="KW-0949">S-adenosyl-L-methionine</keyword>
<organism evidence="8 9">
    <name type="scientific">Gordonia insulae</name>
    <dbReference type="NCBI Taxonomy" id="2420509"/>
    <lineage>
        <taxon>Bacteria</taxon>
        <taxon>Bacillati</taxon>
        <taxon>Actinomycetota</taxon>
        <taxon>Actinomycetes</taxon>
        <taxon>Mycobacteriales</taxon>
        <taxon>Gordoniaceae</taxon>
        <taxon>Gordonia</taxon>
    </lineage>
</organism>
<comment type="catalytic activity">
    <reaction evidence="4 5">
        <text>L-glutaminyl-[peptide chain release factor] + S-adenosyl-L-methionine = N(5)-methyl-L-glutaminyl-[peptide chain release factor] + S-adenosyl-L-homocysteine + H(+)</text>
        <dbReference type="Rhea" id="RHEA:42896"/>
        <dbReference type="Rhea" id="RHEA-COMP:10271"/>
        <dbReference type="Rhea" id="RHEA-COMP:10272"/>
        <dbReference type="ChEBI" id="CHEBI:15378"/>
        <dbReference type="ChEBI" id="CHEBI:30011"/>
        <dbReference type="ChEBI" id="CHEBI:57856"/>
        <dbReference type="ChEBI" id="CHEBI:59789"/>
        <dbReference type="ChEBI" id="CHEBI:61891"/>
        <dbReference type="EC" id="2.1.1.297"/>
    </reaction>
</comment>
<protein>
    <recommendedName>
        <fullName evidence="5">Release factor glutamine methyltransferase</fullName>
        <shortName evidence="5">RF MTase</shortName>
        <ecNumber evidence="5">2.1.1.297</ecNumber>
    </recommendedName>
    <alternativeName>
        <fullName evidence="5">N5-glutamine methyltransferase PrmC</fullName>
    </alternativeName>
    <alternativeName>
        <fullName evidence="5">Protein-(glutamine-N5) MTase PrmC</fullName>
    </alternativeName>
    <alternativeName>
        <fullName evidence="5">Protein-glutamine N-methyltransferase PrmC</fullName>
    </alternativeName>
</protein>
<dbReference type="GO" id="GO:0003676">
    <property type="term" value="F:nucleic acid binding"/>
    <property type="evidence" value="ECO:0007669"/>
    <property type="project" value="InterPro"/>
</dbReference>
<dbReference type="InterPro" id="IPR007848">
    <property type="entry name" value="Small_mtfrase_dom"/>
</dbReference>
<gene>
    <name evidence="8" type="primary">prmC_2</name>
    <name evidence="5" type="synonym">prmC</name>
    <name evidence="8" type="ORF">D7316_01347</name>
</gene>
<dbReference type="EC" id="2.1.1.297" evidence="5"/>
<keyword evidence="1 5" id="KW-0489">Methyltransferase</keyword>
<evidence type="ECO:0000259" key="7">
    <source>
        <dbReference type="Pfam" id="PF17827"/>
    </source>
</evidence>
<comment type="similarity">
    <text evidence="5">Belongs to the protein N5-glutamine methyltransferase family. PrmC subfamily.</text>
</comment>
<evidence type="ECO:0000313" key="8">
    <source>
        <dbReference type="EMBL" id="AZG44757.1"/>
    </source>
</evidence>
<dbReference type="GO" id="GO:0032259">
    <property type="term" value="P:methylation"/>
    <property type="evidence" value="ECO:0007669"/>
    <property type="project" value="UniProtKB-KW"/>
</dbReference>
<dbReference type="Gene3D" id="1.10.8.10">
    <property type="entry name" value="DNA helicase RuvA subunit, C-terminal domain"/>
    <property type="match status" value="1"/>
</dbReference>
<dbReference type="NCBIfam" id="TIGR03534">
    <property type="entry name" value="RF_mod_PrmC"/>
    <property type="match status" value="1"/>
</dbReference>
<dbReference type="EMBL" id="CP033972">
    <property type="protein sequence ID" value="AZG44757.1"/>
    <property type="molecule type" value="Genomic_DNA"/>
</dbReference>
<dbReference type="HAMAP" id="MF_02126">
    <property type="entry name" value="RF_methyltr_PrmC"/>
    <property type="match status" value="1"/>
</dbReference>
<dbReference type="InterPro" id="IPR050320">
    <property type="entry name" value="N5-glutamine_MTase"/>
</dbReference>
<dbReference type="Pfam" id="PF17827">
    <property type="entry name" value="PrmC_N"/>
    <property type="match status" value="1"/>
</dbReference>
<keyword evidence="9" id="KW-1185">Reference proteome</keyword>
<reference evidence="8 9" key="1">
    <citation type="submission" date="2018-11" db="EMBL/GenBank/DDBJ databases">
        <title>Gordonia insulae sp. nov., isolated from an island soil.</title>
        <authorList>
            <person name="Kim Y.S."/>
            <person name="Kim S.B."/>
        </authorList>
    </citation>
    <scope>NUCLEOTIDE SEQUENCE [LARGE SCALE GENOMIC DNA]</scope>
    <source>
        <strain evidence="8 9">MMS17-SY073</strain>
    </source>
</reference>
<dbReference type="PROSITE" id="PS00092">
    <property type="entry name" value="N6_MTASE"/>
    <property type="match status" value="1"/>
</dbReference>
<dbReference type="InterPro" id="IPR040758">
    <property type="entry name" value="PrmC_N"/>
</dbReference>
<evidence type="ECO:0000256" key="3">
    <source>
        <dbReference type="ARBA" id="ARBA00022691"/>
    </source>
</evidence>
<dbReference type="PANTHER" id="PTHR18895:SF74">
    <property type="entry name" value="MTRF1L RELEASE FACTOR GLUTAMINE METHYLTRANSFERASE"/>
    <property type="match status" value="1"/>
</dbReference>
<sequence length="295" mass="30374">MSTVDVELSRATEQLAAAGIDSARSDAEWLLVALSGVDRGRLLMMDALDDAARTAYRAAVTRRAQRIPLQHIIGTAAFGPAELAVGPGVFTPRPETEFLAEWACGAAGRIDGPASVVDLCSGSGALAIAIATMLPTARVRAVERSPVALEWLRGNVDRAAGSVRARVSVVAADVTDADRMRASIPTGSIDVVVANPPYVPDGAAVAPEVAHDPAEAVFAGADGMSVITPMLTVIAGMLRPGGVVGLEHDDSTSDAVVAAMSVTGAFVDVRAHRDLAGRPRFVTARRGPAGPLRSA</sequence>
<feature type="binding site" evidence="5">
    <location>
        <begin position="195"/>
        <end position="198"/>
    </location>
    <ligand>
        <name>substrate</name>
    </ligand>
</feature>
<evidence type="ECO:0000259" key="6">
    <source>
        <dbReference type="Pfam" id="PF05175"/>
    </source>
</evidence>
<feature type="binding site" evidence="5">
    <location>
        <position position="195"/>
    </location>
    <ligand>
        <name>S-adenosyl-L-methionine</name>
        <dbReference type="ChEBI" id="CHEBI:59789"/>
    </ligand>
</feature>
<keyword evidence="2 5" id="KW-0808">Transferase</keyword>
<dbReference type="CDD" id="cd02440">
    <property type="entry name" value="AdoMet_MTases"/>
    <property type="match status" value="1"/>
</dbReference>
<dbReference type="InterPro" id="IPR004556">
    <property type="entry name" value="HemK-like"/>
</dbReference>
<comment type="function">
    <text evidence="5">Methylates the class 1 translation termination release factors RF1/PrfA and RF2/PrfB on the glutamine residue of the universally conserved GGQ motif.</text>
</comment>
<evidence type="ECO:0000256" key="2">
    <source>
        <dbReference type="ARBA" id="ARBA00022679"/>
    </source>
</evidence>
<feature type="domain" description="Methyltransferase small" evidence="6">
    <location>
        <begin position="115"/>
        <end position="210"/>
    </location>
</feature>
<dbReference type="InterPro" id="IPR019874">
    <property type="entry name" value="RF_methyltr_PrmC"/>
</dbReference>
<dbReference type="Gene3D" id="3.40.50.150">
    <property type="entry name" value="Vaccinia Virus protein VP39"/>
    <property type="match status" value="1"/>
</dbReference>
<dbReference type="AlphaFoldDB" id="A0A3G8JI34"/>
<evidence type="ECO:0000256" key="4">
    <source>
        <dbReference type="ARBA" id="ARBA00048391"/>
    </source>
</evidence>
<dbReference type="SUPFAM" id="SSF53335">
    <property type="entry name" value="S-adenosyl-L-methionine-dependent methyltransferases"/>
    <property type="match status" value="1"/>
</dbReference>
<accession>A0A3G8JI34</accession>
<dbReference type="Pfam" id="PF05175">
    <property type="entry name" value="MTS"/>
    <property type="match status" value="1"/>
</dbReference>
<dbReference type="Proteomes" id="UP000271469">
    <property type="component" value="Chromosome"/>
</dbReference>
<evidence type="ECO:0000256" key="1">
    <source>
        <dbReference type="ARBA" id="ARBA00022603"/>
    </source>
</evidence>
<dbReference type="GO" id="GO:0102559">
    <property type="term" value="F:peptide chain release factor N(5)-glutamine methyltransferase activity"/>
    <property type="evidence" value="ECO:0007669"/>
    <property type="project" value="UniProtKB-EC"/>
</dbReference>
<feature type="domain" description="Release factor glutamine methyltransferase N-terminal" evidence="7">
    <location>
        <begin position="8"/>
        <end position="74"/>
    </location>
</feature>
<dbReference type="InterPro" id="IPR029063">
    <property type="entry name" value="SAM-dependent_MTases_sf"/>
</dbReference>
<name>A0A3G8JI34_9ACTN</name>
<evidence type="ECO:0000256" key="5">
    <source>
        <dbReference type="HAMAP-Rule" id="MF_02126"/>
    </source>
</evidence>
<proteinExistence type="inferred from homology"/>
<dbReference type="PANTHER" id="PTHR18895">
    <property type="entry name" value="HEMK METHYLTRANSFERASE"/>
    <property type="match status" value="1"/>
</dbReference>
<dbReference type="OrthoDB" id="9800643at2"/>
<dbReference type="KEGG" id="gom:D7316_01347"/>
<dbReference type="NCBIfam" id="TIGR00536">
    <property type="entry name" value="hemK_fam"/>
    <property type="match status" value="1"/>
</dbReference>